<keyword evidence="3" id="KW-0732">Signal</keyword>
<dbReference type="SUPFAM" id="SSF52799">
    <property type="entry name" value="(Phosphotyrosine protein) phosphatases II"/>
    <property type="match status" value="1"/>
</dbReference>
<feature type="chain" id="PRO_5039137896" description="Mucin binding domain-containing protein" evidence="3">
    <location>
        <begin position="30"/>
        <end position="562"/>
    </location>
</feature>
<dbReference type="KEGG" id="lpi:LBPG_02537"/>
<reference evidence="5 6" key="1">
    <citation type="submission" date="2010-12" db="EMBL/GenBank/DDBJ databases">
        <title>The Genome Sequence of Lactobacillus paracasei subsp. paracasei strain 8700:2.</title>
        <authorList>
            <consortium name="The Broad Institute Genome Sequencing Platform"/>
            <person name="Ward D."/>
            <person name="Earl A."/>
            <person name="Feldgarden M."/>
            <person name="Young S.K."/>
            <person name="Gargeya S."/>
            <person name="Zeng Q."/>
            <person name="Alvarado L."/>
            <person name="Berlin A."/>
            <person name="Bochicchio J."/>
            <person name="Chapman S.B."/>
            <person name="Chen Z."/>
            <person name="Freedman E."/>
            <person name="Gellesch M."/>
            <person name="Goldberg J."/>
            <person name="Griggs A."/>
            <person name="Gujja S."/>
            <person name="Heilman E."/>
            <person name="Heiman D."/>
            <person name="Howarth C."/>
            <person name="Mehta T."/>
            <person name="Neiman D."/>
            <person name="Pearson M."/>
            <person name="Roberts A."/>
            <person name="Saif S."/>
            <person name="Shea T."/>
            <person name="Shenoy N."/>
            <person name="Sisk P."/>
            <person name="Stolte C."/>
            <person name="Sykes S."/>
            <person name="White J."/>
            <person name="Yandava C."/>
            <person name="Saulnier D."/>
            <person name="Haas B."/>
            <person name="Nusbaum C."/>
            <person name="Birren B."/>
        </authorList>
    </citation>
    <scope>NUCLEOTIDE SEQUENCE [LARGE SCALE GENOMIC DNA]</scope>
    <source>
        <strain evidence="5 6">8700:2</strain>
    </source>
</reference>
<feature type="signal peptide" evidence="3">
    <location>
        <begin position="1"/>
        <end position="29"/>
    </location>
</feature>
<evidence type="ECO:0000256" key="3">
    <source>
        <dbReference type="SAM" id="SignalP"/>
    </source>
</evidence>
<dbReference type="GO" id="GO:0004721">
    <property type="term" value="F:phosphoprotein phosphatase activity"/>
    <property type="evidence" value="ECO:0007669"/>
    <property type="project" value="InterPro"/>
</dbReference>
<feature type="domain" description="Mucin binding" evidence="4">
    <location>
        <begin position="501"/>
        <end position="561"/>
    </location>
</feature>
<dbReference type="Proteomes" id="UP000015927">
    <property type="component" value="Chromosome"/>
</dbReference>
<evidence type="ECO:0000313" key="5">
    <source>
        <dbReference type="EMBL" id="EEQ67088.2"/>
    </source>
</evidence>
<dbReference type="Gene3D" id="3.90.190.10">
    <property type="entry name" value="Protein tyrosine phosphatase superfamily"/>
    <property type="match status" value="1"/>
</dbReference>
<dbReference type="InterPro" id="IPR026893">
    <property type="entry name" value="Tyr/Ser_Pase_IphP-type"/>
</dbReference>
<evidence type="ECO:0000256" key="2">
    <source>
        <dbReference type="SAM" id="MobiDB-lite"/>
    </source>
</evidence>
<evidence type="ECO:0000256" key="1">
    <source>
        <dbReference type="ARBA" id="ARBA00009580"/>
    </source>
</evidence>
<protein>
    <recommendedName>
        <fullName evidence="4">Mucin binding domain-containing protein</fullName>
    </recommendedName>
</protein>
<feature type="compositionally biased region" description="Polar residues" evidence="2">
    <location>
        <begin position="110"/>
        <end position="160"/>
    </location>
</feature>
<dbReference type="InterPro" id="IPR016130">
    <property type="entry name" value="Tyr_Pase_AS"/>
</dbReference>
<sequence length="562" mass="62278">MRQRKHYEMYKSRRPLMTCIIAISSFAIMGPLTNKTTVRADAITVKNTILPSSNESSENNAASLSESHKTMTATDSSGKNASSENSEKFANNNQAQAMPDINTVPKDYNPTDTSTDSNFDSHKTINVTDSSDQKANSESSKGLANNEKTQSIIGVNSEPQDSIPATKPMSSNNDNSDLDMNTSDQSISQLANQRSSTYLSDDMDSTWNTRDLGGYTTADGSGTIKYDKLIRSDRLSDLTDGDLKYLQSKNIQEVIDFRTPKQIKKNTDRQIPCAIEKYYSVLGQKSNSDGRGDEGMYDQKMSFSQPAIESYRSFFQDLLTNKGAILFHCTSGKDRTGIATVLILTALGVSKQTIYQDYLLSNYYYQESFNETDNVVEKSWLDEYYQQVEKKDGNLLAYIKDVLGVTDNQISHLKDMYLDPVPALGVDVRALNQDGKNITPVGGIKVNYPNGKYIGRTYQTGPVKIPGYTYTATTQDSSSNSGILTSFPSVIKYQYSVNKETANVIYIDDVTGKTLSTKNLSGKYGTTDLYRTGNTIAGYEEKGYKLVSDDYPSEGLEYNEDG</sequence>
<evidence type="ECO:0000313" key="6">
    <source>
        <dbReference type="Proteomes" id="UP000015927"/>
    </source>
</evidence>
<dbReference type="PANTHER" id="PTHR31126">
    <property type="entry name" value="TYROSINE-PROTEIN PHOSPHATASE"/>
    <property type="match status" value="1"/>
</dbReference>
<gene>
    <name evidence="5" type="ORF">LBPG_02537</name>
</gene>
<dbReference type="RefSeq" id="WP_020967464.1">
    <property type="nucleotide sequence ID" value="NC_022112.1"/>
</dbReference>
<dbReference type="AlphaFoldDB" id="A0A826HY97"/>
<dbReference type="EMBL" id="CP002391">
    <property type="protein sequence ID" value="EEQ67088.2"/>
    <property type="molecule type" value="Genomic_DNA"/>
</dbReference>
<evidence type="ECO:0000259" key="4">
    <source>
        <dbReference type="Pfam" id="PF17965"/>
    </source>
</evidence>
<dbReference type="PROSITE" id="PS00383">
    <property type="entry name" value="TYR_PHOSPHATASE_1"/>
    <property type="match status" value="1"/>
</dbReference>
<feature type="compositionally biased region" description="Low complexity" evidence="2">
    <location>
        <begin position="52"/>
        <end position="65"/>
    </location>
</feature>
<feature type="compositionally biased region" description="Polar residues" evidence="2">
    <location>
        <begin position="185"/>
        <end position="209"/>
    </location>
</feature>
<proteinExistence type="inferred from homology"/>
<comment type="similarity">
    <text evidence="1">Belongs to the protein-tyrosine phosphatase family.</text>
</comment>
<feature type="compositionally biased region" description="Low complexity" evidence="2">
    <location>
        <begin position="170"/>
        <end position="184"/>
    </location>
</feature>
<dbReference type="PANTHER" id="PTHR31126:SF1">
    <property type="entry name" value="TYROSINE SPECIFIC PROTEIN PHOSPHATASES DOMAIN-CONTAINING PROTEIN"/>
    <property type="match status" value="1"/>
</dbReference>
<dbReference type="GeneID" id="57089109"/>
<dbReference type="InterPro" id="IPR029021">
    <property type="entry name" value="Prot-tyrosine_phosphatase-like"/>
</dbReference>
<dbReference type="InterPro" id="IPR041558">
    <property type="entry name" value="MucBP_2"/>
</dbReference>
<name>A0A826HY97_LACPA</name>
<dbReference type="Pfam" id="PF17965">
    <property type="entry name" value="MucBP_2"/>
    <property type="match status" value="1"/>
</dbReference>
<dbReference type="Gene3D" id="3.10.20.470">
    <property type="match status" value="1"/>
</dbReference>
<feature type="region of interest" description="Disordered" evidence="2">
    <location>
        <begin position="51"/>
        <end position="214"/>
    </location>
</feature>
<feature type="compositionally biased region" description="Polar residues" evidence="2">
    <location>
        <begin position="70"/>
        <end position="96"/>
    </location>
</feature>
<accession>A0A826HY97</accession>
<organism evidence="5 6">
    <name type="scientific">Lacticaseibacillus paracasei subsp. paracasei 8700:2</name>
    <dbReference type="NCBI Taxonomy" id="537973"/>
    <lineage>
        <taxon>Bacteria</taxon>
        <taxon>Bacillati</taxon>
        <taxon>Bacillota</taxon>
        <taxon>Bacilli</taxon>
        <taxon>Lactobacillales</taxon>
        <taxon>Lactobacillaceae</taxon>
        <taxon>Lacticaseibacillus</taxon>
    </lineage>
</organism>
<dbReference type="Pfam" id="PF13350">
    <property type="entry name" value="Y_phosphatase3"/>
    <property type="match status" value="1"/>
</dbReference>